<dbReference type="PANTHER" id="PTHR43394:SF1">
    <property type="entry name" value="ATP-BINDING CASSETTE SUB-FAMILY B MEMBER 10, MITOCHONDRIAL"/>
    <property type="match status" value="1"/>
</dbReference>
<dbReference type="Pfam" id="PF00664">
    <property type="entry name" value="ABC_membrane"/>
    <property type="match status" value="1"/>
</dbReference>
<feature type="transmembrane region" description="Helical" evidence="7">
    <location>
        <begin position="26"/>
        <end position="48"/>
    </location>
</feature>
<dbReference type="InterPro" id="IPR003593">
    <property type="entry name" value="AAA+_ATPase"/>
</dbReference>
<protein>
    <submittedName>
        <fullName evidence="10">ABC transporter ATP-binding protein</fullName>
    </submittedName>
</protein>
<feature type="transmembrane region" description="Helical" evidence="7">
    <location>
        <begin position="142"/>
        <end position="161"/>
    </location>
</feature>
<evidence type="ECO:0000259" key="9">
    <source>
        <dbReference type="PROSITE" id="PS50929"/>
    </source>
</evidence>
<feature type="domain" description="ABC transporter" evidence="8">
    <location>
        <begin position="342"/>
        <end position="579"/>
    </location>
</feature>
<organism evidence="10 11">
    <name type="scientific">Iamia majanohamensis</name>
    <dbReference type="NCBI Taxonomy" id="467976"/>
    <lineage>
        <taxon>Bacteria</taxon>
        <taxon>Bacillati</taxon>
        <taxon>Actinomycetota</taxon>
        <taxon>Acidimicrobiia</taxon>
        <taxon>Acidimicrobiales</taxon>
        <taxon>Iamiaceae</taxon>
        <taxon>Iamia</taxon>
    </lineage>
</organism>
<dbReference type="Gene3D" id="1.20.1560.10">
    <property type="entry name" value="ABC transporter type 1, transmembrane domain"/>
    <property type="match status" value="1"/>
</dbReference>
<dbReference type="InterPro" id="IPR003439">
    <property type="entry name" value="ABC_transporter-like_ATP-bd"/>
</dbReference>
<feature type="transmembrane region" description="Helical" evidence="7">
    <location>
        <begin position="252"/>
        <end position="275"/>
    </location>
</feature>
<dbReference type="EMBL" id="CP116942">
    <property type="protein sequence ID" value="WCO65570.1"/>
    <property type="molecule type" value="Genomic_DNA"/>
</dbReference>
<sequence>MATAPASAPRDGARLLLGELRPERRAIAVLAVILVVAVGLPVGAQLLLGRFVDEAAAGATVGRLTTVAVTFGALLLVADVLQLAVTALAVRLAWRIGNRLRVDLCRHALDLDLAWHGEHSAGEVIERVDGDIEAVTRFASTAVLQVVGNVAVLVAVGAVALVVEWRAGVVLLATVGVALAVLVRMRSLAVPSHDHEREVLSHLYGDLEERLGGLEDIRANGAGPWAVDRLHRHSARWWRAARRASLRGEGGYATTGITFAVGTAATLGVAAVLAARGQITLGTVLVLFRFVQMVQSPLERIGEQLSEFQKAVAGVRRAARLLGTPVGVVPGERDLPSGPLAVDLDHVALRYDADADHPPALRDVDLRLAPGTSLGVVGRTGSGKTSLGRLLARFWDPTSGAVRVGGVDLRTVAVGSLRRRVAVVTQEVEVLRASLRDNLTLLGTLPASDERLHAVLADVGLDGWLADLPDGLDTALDGTARLSGGEAQLLAFARVLLGDPGLVVLDEATSRLDPDTEVRVQAATRRLREGRTLVVIAHRLSTLDGLDEVAVVDDGRIVEHGPRAALASDPTTRFAALLAAGAGHGVPR</sequence>
<evidence type="ECO:0000256" key="3">
    <source>
        <dbReference type="ARBA" id="ARBA00022741"/>
    </source>
</evidence>
<feature type="transmembrane region" description="Helical" evidence="7">
    <location>
        <begin position="68"/>
        <end position="94"/>
    </location>
</feature>
<dbReference type="SMART" id="SM00382">
    <property type="entry name" value="AAA"/>
    <property type="match status" value="1"/>
</dbReference>
<dbReference type="PROSITE" id="PS50929">
    <property type="entry name" value="ABC_TM1F"/>
    <property type="match status" value="1"/>
</dbReference>
<gene>
    <name evidence="10" type="ORF">PO878_13785</name>
</gene>
<reference evidence="10" key="1">
    <citation type="submission" date="2023-01" db="EMBL/GenBank/DDBJ databases">
        <title>The diversity of Class Acidimicrobiia in South China Sea sediment environments and the proposal of Iamia marina sp. nov., a novel species of the genus Iamia.</title>
        <authorList>
            <person name="He Y."/>
            <person name="Tian X."/>
        </authorList>
    </citation>
    <scope>NUCLEOTIDE SEQUENCE</scope>
    <source>
        <strain evidence="10">DSM 19957</strain>
    </source>
</reference>
<feature type="transmembrane region" description="Helical" evidence="7">
    <location>
        <begin position="167"/>
        <end position="185"/>
    </location>
</feature>
<evidence type="ECO:0000256" key="7">
    <source>
        <dbReference type="SAM" id="Phobius"/>
    </source>
</evidence>
<dbReference type="InterPro" id="IPR027417">
    <property type="entry name" value="P-loop_NTPase"/>
</dbReference>
<feature type="domain" description="ABC transmembrane type-1" evidence="9">
    <location>
        <begin position="28"/>
        <end position="310"/>
    </location>
</feature>
<dbReference type="PROSITE" id="PS00211">
    <property type="entry name" value="ABC_TRANSPORTER_1"/>
    <property type="match status" value="1"/>
</dbReference>
<name>A0AAE9Y383_9ACTN</name>
<dbReference type="Gene3D" id="3.40.50.300">
    <property type="entry name" value="P-loop containing nucleotide triphosphate hydrolases"/>
    <property type="match status" value="1"/>
</dbReference>
<dbReference type="Proteomes" id="UP001216390">
    <property type="component" value="Chromosome"/>
</dbReference>
<dbReference type="PANTHER" id="PTHR43394">
    <property type="entry name" value="ATP-DEPENDENT PERMEASE MDL1, MITOCHONDRIAL"/>
    <property type="match status" value="1"/>
</dbReference>
<keyword evidence="4 10" id="KW-0067">ATP-binding</keyword>
<evidence type="ECO:0000256" key="2">
    <source>
        <dbReference type="ARBA" id="ARBA00022692"/>
    </source>
</evidence>
<dbReference type="GO" id="GO:0015421">
    <property type="term" value="F:ABC-type oligopeptide transporter activity"/>
    <property type="evidence" value="ECO:0007669"/>
    <property type="project" value="TreeGrafter"/>
</dbReference>
<evidence type="ECO:0000256" key="4">
    <source>
        <dbReference type="ARBA" id="ARBA00022840"/>
    </source>
</evidence>
<keyword evidence="5 7" id="KW-1133">Transmembrane helix</keyword>
<keyword evidence="11" id="KW-1185">Reference proteome</keyword>
<dbReference type="InterPro" id="IPR036640">
    <property type="entry name" value="ABC1_TM_sf"/>
</dbReference>
<dbReference type="SUPFAM" id="SSF90123">
    <property type="entry name" value="ABC transporter transmembrane region"/>
    <property type="match status" value="1"/>
</dbReference>
<keyword evidence="3" id="KW-0547">Nucleotide-binding</keyword>
<comment type="subcellular location">
    <subcellularLocation>
        <location evidence="1">Cell membrane</location>
        <topology evidence="1">Multi-pass membrane protein</topology>
    </subcellularLocation>
</comment>
<evidence type="ECO:0000313" key="10">
    <source>
        <dbReference type="EMBL" id="WCO65570.1"/>
    </source>
</evidence>
<dbReference type="GO" id="GO:0016887">
    <property type="term" value="F:ATP hydrolysis activity"/>
    <property type="evidence" value="ECO:0007669"/>
    <property type="project" value="InterPro"/>
</dbReference>
<evidence type="ECO:0000256" key="6">
    <source>
        <dbReference type="ARBA" id="ARBA00023136"/>
    </source>
</evidence>
<dbReference type="AlphaFoldDB" id="A0AAE9Y383"/>
<dbReference type="Pfam" id="PF00005">
    <property type="entry name" value="ABC_tran"/>
    <property type="match status" value="1"/>
</dbReference>
<evidence type="ECO:0000259" key="8">
    <source>
        <dbReference type="PROSITE" id="PS50893"/>
    </source>
</evidence>
<dbReference type="PROSITE" id="PS50893">
    <property type="entry name" value="ABC_TRANSPORTER_2"/>
    <property type="match status" value="1"/>
</dbReference>
<evidence type="ECO:0000313" key="11">
    <source>
        <dbReference type="Proteomes" id="UP001216390"/>
    </source>
</evidence>
<dbReference type="InterPro" id="IPR011527">
    <property type="entry name" value="ABC1_TM_dom"/>
</dbReference>
<dbReference type="InterPro" id="IPR017871">
    <property type="entry name" value="ABC_transporter-like_CS"/>
</dbReference>
<accession>A0AAE9Y383</accession>
<keyword evidence="2 7" id="KW-0812">Transmembrane</keyword>
<dbReference type="CDD" id="cd07346">
    <property type="entry name" value="ABC_6TM_exporters"/>
    <property type="match status" value="1"/>
</dbReference>
<proteinExistence type="predicted"/>
<dbReference type="RefSeq" id="WP_272735097.1">
    <property type="nucleotide sequence ID" value="NZ_CP116942.1"/>
</dbReference>
<dbReference type="SUPFAM" id="SSF52540">
    <property type="entry name" value="P-loop containing nucleoside triphosphate hydrolases"/>
    <property type="match status" value="1"/>
</dbReference>
<dbReference type="KEGG" id="ima:PO878_13785"/>
<keyword evidence="6 7" id="KW-0472">Membrane</keyword>
<evidence type="ECO:0000256" key="1">
    <source>
        <dbReference type="ARBA" id="ARBA00004651"/>
    </source>
</evidence>
<dbReference type="InterPro" id="IPR039421">
    <property type="entry name" value="Type_1_exporter"/>
</dbReference>
<dbReference type="GO" id="GO:0005886">
    <property type="term" value="C:plasma membrane"/>
    <property type="evidence" value="ECO:0007669"/>
    <property type="project" value="UniProtKB-SubCell"/>
</dbReference>
<evidence type="ECO:0000256" key="5">
    <source>
        <dbReference type="ARBA" id="ARBA00022989"/>
    </source>
</evidence>
<dbReference type="GO" id="GO:0005524">
    <property type="term" value="F:ATP binding"/>
    <property type="evidence" value="ECO:0007669"/>
    <property type="project" value="UniProtKB-KW"/>
</dbReference>